<dbReference type="EMBL" id="JAUJEA010000001">
    <property type="protein sequence ID" value="MDN5200205.1"/>
    <property type="molecule type" value="Genomic_DNA"/>
</dbReference>
<dbReference type="InterPro" id="IPR050445">
    <property type="entry name" value="Bact_polysacc_biosynth/exp"/>
</dbReference>
<accession>A0ABT8KKV0</accession>
<evidence type="ECO:0008006" key="4">
    <source>
        <dbReference type="Google" id="ProtNLM"/>
    </source>
</evidence>
<dbReference type="RefSeq" id="WP_346750231.1">
    <property type="nucleotide sequence ID" value="NZ_JAUJEA010000001.1"/>
</dbReference>
<gene>
    <name evidence="2" type="ORF">QQ008_02505</name>
</gene>
<organism evidence="2 3">
    <name type="scientific">Splendidivirga corallicola</name>
    <dbReference type="NCBI Taxonomy" id="3051826"/>
    <lineage>
        <taxon>Bacteria</taxon>
        <taxon>Pseudomonadati</taxon>
        <taxon>Bacteroidota</taxon>
        <taxon>Cytophagia</taxon>
        <taxon>Cytophagales</taxon>
        <taxon>Splendidivirgaceae</taxon>
        <taxon>Splendidivirga</taxon>
    </lineage>
</organism>
<reference evidence="2" key="1">
    <citation type="submission" date="2023-06" db="EMBL/GenBank/DDBJ databases">
        <title>Genomic of Parafulvivirga corallium.</title>
        <authorList>
            <person name="Wang G."/>
        </authorList>
    </citation>
    <scope>NUCLEOTIDE SEQUENCE</scope>
    <source>
        <strain evidence="2">BMA10</strain>
    </source>
</reference>
<evidence type="ECO:0000313" key="2">
    <source>
        <dbReference type="EMBL" id="MDN5200205.1"/>
    </source>
</evidence>
<dbReference type="InterPro" id="IPR027417">
    <property type="entry name" value="P-loop_NTPase"/>
</dbReference>
<protein>
    <recommendedName>
        <fullName evidence="4">Polysaccharide chain length determinant N-terminal domain-containing protein</fullName>
    </recommendedName>
</protein>
<keyword evidence="3" id="KW-1185">Reference proteome</keyword>
<dbReference type="SUPFAM" id="SSF52540">
    <property type="entry name" value="P-loop containing nucleoside triphosphate hydrolases"/>
    <property type="match status" value="1"/>
</dbReference>
<dbReference type="Gene3D" id="3.40.50.300">
    <property type="entry name" value="P-loop containing nucleotide triphosphate hydrolases"/>
    <property type="match status" value="1"/>
</dbReference>
<proteinExistence type="predicted"/>
<comment type="caution">
    <text evidence="2">The sequence shown here is derived from an EMBL/GenBank/DDBJ whole genome shotgun (WGS) entry which is preliminary data.</text>
</comment>
<dbReference type="PANTHER" id="PTHR32309">
    <property type="entry name" value="TYROSINE-PROTEIN KINASE"/>
    <property type="match status" value="1"/>
</dbReference>
<feature type="transmembrane region" description="Helical" evidence="1">
    <location>
        <begin position="6"/>
        <end position="31"/>
    </location>
</feature>
<keyword evidence="1" id="KW-0812">Transmembrane</keyword>
<sequence>MTLVDFIRLILNNLKILIAVPVVLSTTIFLLTRNEIKTYTSSTTIYTGFASGYTIEGNNKADFFNTAMAFDNLLNITKSRETREEVAIRLIANHLMLDEPDPRYVSPKSFFEFQNLLSPELREKLRDPKSYEKTLTNVLNYKIQSDSNAIFHLLNSIHKFYSIDAITKVSISRVGNSDLVKADYTSEDQSICKNTLEIFTEVFINKYRKLKEAETGTVVNYFKTQTALAHDRLDAAERALLKFRKDNNIINYYEQTRFISAEKEKLDKEYNDQEIALAAAQASMNSINAKLGERERFILNSQEVLQKRNELSDIVSNIAIREINPIDTITPAIRKNFELRRLKDQAQNTKKALQGIVNDLYRQTNSTSGLPVEGLLERWINNAIGIDESNATMQVLRKRKKEFADIYSRMAPLGAELKRIEREIEVSEQEYLSMVHSLNQSKLKQQNIELSSNLKVIDAPFYPTKTKASARMIIVIVGGFGGFVFTLGIVVAMEFLDSTIKYPSRAEDQTGLKLAGAYPKINNRKSAVDFEYVNNRLIEQISQSIKLETYDIRSKNGPINVAVISNRRGEGKTTLSSFIVEKLRNRNHKVLYVGPNLGDVSIKELCENDCLIYEVDQSFYELTSTEKLYRSHKIRSNAYDLAIFEIPALLHFDYPIDFIKNMDQSLMVLRSNRKWNHADTTTFETYNDIVDHTPKAILNGVKIESLESIIGEIPKRRGWLRRTVKRWAKFEFRSRKHF</sequence>
<dbReference type="Proteomes" id="UP001172082">
    <property type="component" value="Unassembled WGS sequence"/>
</dbReference>
<evidence type="ECO:0000313" key="3">
    <source>
        <dbReference type="Proteomes" id="UP001172082"/>
    </source>
</evidence>
<keyword evidence="1" id="KW-1133">Transmembrane helix</keyword>
<evidence type="ECO:0000256" key="1">
    <source>
        <dbReference type="SAM" id="Phobius"/>
    </source>
</evidence>
<feature type="transmembrane region" description="Helical" evidence="1">
    <location>
        <begin position="472"/>
        <end position="496"/>
    </location>
</feature>
<name>A0ABT8KKV0_9BACT</name>
<dbReference type="PANTHER" id="PTHR32309:SF13">
    <property type="entry name" value="FERRIC ENTEROBACTIN TRANSPORT PROTEIN FEPE"/>
    <property type="match status" value="1"/>
</dbReference>
<keyword evidence="1" id="KW-0472">Membrane</keyword>